<dbReference type="EMBL" id="FNCG01000018">
    <property type="protein sequence ID" value="SDI26976.1"/>
    <property type="molecule type" value="Genomic_DNA"/>
</dbReference>
<dbReference type="AlphaFoldDB" id="A0A1G8J715"/>
<accession>A0A1G8J715</accession>
<name>A0A1G8J715_9SPHI</name>
<dbReference type="InterPro" id="IPR050595">
    <property type="entry name" value="Bact_response_regulator"/>
</dbReference>
<dbReference type="InterPro" id="IPR011006">
    <property type="entry name" value="CheY-like_superfamily"/>
</dbReference>
<keyword evidence="1 2" id="KW-0597">Phosphoprotein</keyword>
<evidence type="ECO:0000256" key="1">
    <source>
        <dbReference type="ARBA" id="ARBA00022553"/>
    </source>
</evidence>
<reference evidence="5" key="1">
    <citation type="submission" date="2016-10" db="EMBL/GenBank/DDBJ databases">
        <authorList>
            <person name="Varghese N."/>
            <person name="Submissions S."/>
        </authorList>
    </citation>
    <scope>NUCLEOTIDE SEQUENCE [LARGE SCALE GENOMIC DNA]</scope>
    <source>
        <strain evidence="5">Gh-67</strain>
    </source>
</reference>
<organism evidence="4 5">
    <name type="scientific">Mucilaginibacter gossypii</name>
    <dbReference type="NCBI Taxonomy" id="551996"/>
    <lineage>
        <taxon>Bacteria</taxon>
        <taxon>Pseudomonadati</taxon>
        <taxon>Bacteroidota</taxon>
        <taxon>Sphingobacteriia</taxon>
        <taxon>Sphingobacteriales</taxon>
        <taxon>Sphingobacteriaceae</taxon>
        <taxon>Mucilaginibacter</taxon>
    </lineage>
</organism>
<dbReference type="GO" id="GO:0000160">
    <property type="term" value="P:phosphorelay signal transduction system"/>
    <property type="evidence" value="ECO:0007669"/>
    <property type="project" value="InterPro"/>
</dbReference>
<protein>
    <submittedName>
        <fullName evidence="4">Response regulator receiver domain-containing protein</fullName>
    </submittedName>
</protein>
<sequence length="195" mass="22299">MKNSTFTICYCFNKDCPNSVYGYQCVPVKLSEEAVLTQSFGCATCGSELLSSVTLDLQIELFSMLNHRPIKSIAIVDDDLMYHYSVKNLLRNAPFIKADFYKNGKMLLHDLEINLKNESGLPAIIFLDIHMPVMDGWEFLEHFEKINNNLNVPIHVHLVSNSIEPLDNIINQRYPFIKSYIPKPLTMQLLAQVLT</sequence>
<evidence type="ECO:0000256" key="2">
    <source>
        <dbReference type="PROSITE-ProRule" id="PRU00169"/>
    </source>
</evidence>
<dbReference type="Proteomes" id="UP000199705">
    <property type="component" value="Unassembled WGS sequence"/>
</dbReference>
<dbReference type="SMART" id="SM00448">
    <property type="entry name" value="REC"/>
    <property type="match status" value="1"/>
</dbReference>
<dbReference type="PANTHER" id="PTHR44591:SF3">
    <property type="entry name" value="RESPONSE REGULATORY DOMAIN-CONTAINING PROTEIN"/>
    <property type="match status" value="1"/>
</dbReference>
<evidence type="ECO:0000313" key="4">
    <source>
        <dbReference type="EMBL" id="SDI26976.1"/>
    </source>
</evidence>
<dbReference type="InterPro" id="IPR001789">
    <property type="entry name" value="Sig_transdc_resp-reg_receiver"/>
</dbReference>
<dbReference type="PROSITE" id="PS50110">
    <property type="entry name" value="RESPONSE_REGULATORY"/>
    <property type="match status" value="1"/>
</dbReference>
<gene>
    <name evidence="4" type="ORF">SAMN05192573_11818</name>
</gene>
<proteinExistence type="predicted"/>
<dbReference type="Pfam" id="PF00072">
    <property type="entry name" value="Response_reg"/>
    <property type="match status" value="1"/>
</dbReference>
<evidence type="ECO:0000313" key="5">
    <source>
        <dbReference type="Proteomes" id="UP000199705"/>
    </source>
</evidence>
<dbReference type="Gene3D" id="3.40.50.2300">
    <property type="match status" value="1"/>
</dbReference>
<dbReference type="SUPFAM" id="SSF52172">
    <property type="entry name" value="CheY-like"/>
    <property type="match status" value="1"/>
</dbReference>
<dbReference type="PANTHER" id="PTHR44591">
    <property type="entry name" value="STRESS RESPONSE REGULATOR PROTEIN 1"/>
    <property type="match status" value="1"/>
</dbReference>
<evidence type="ECO:0000259" key="3">
    <source>
        <dbReference type="PROSITE" id="PS50110"/>
    </source>
</evidence>
<feature type="modified residue" description="4-aspartylphosphate" evidence="2">
    <location>
        <position position="128"/>
    </location>
</feature>
<feature type="domain" description="Response regulatory" evidence="3">
    <location>
        <begin position="72"/>
        <end position="195"/>
    </location>
</feature>
<dbReference type="STRING" id="551996.SAMN05192573_11818"/>
<keyword evidence="5" id="KW-1185">Reference proteome</keyword>